<dbReference type="EMBL" id="BAAAMR010000101">
    <property type="protein sequence ID" value="GAA2161855.1"/>
    <property type="molecule type" value="Genomic_DNA"/>
</dbReference>
<keyword evidence="2" id="KW-1185">Reference proteome</keyword>
<protein>
    <recommendedName>
        <fullName evidence="3">Rpn family recombination-promoting nuclease/putative transposase</fullName>
    </recommendedName>
</protein>
<evidence type="ECO:0000313" key="2">
    <source>
        <dbReference type="Proteomes" id="UP001501020"/>
    </source>
</evidence>
<accession>A0ABP5M721</accession>
<gene>
    <name evidence="1" type="ORF">GCM10009727_76630</name>
</gene>
<name>A0ABP5M721_9ACTN</name>
<dbReference type="PANTHER" id="PTHR34613:SF1">
    <property type="entry name" value="SLL6017 PROTEIN"/>
    <property type="match status" value="1"/>
</dbReference>
<sequence length="295" mass="32107">MPTSAHELPLEMVRNRPELVPTILRTVFGLDILGEPSITSESFADLNPAELRCDATVLFDAPERPAHGVIVESQQRFDGGKHYSWPAYIALLRLRHKCGATLLVLCPDQKSARRCAAPIDMGHPNWVLEPLTVHPGMLPPITDPAEAARIPELAVLSAPAHADGPHASAVVSAVAAAIDTLTGDAGPLYHDYLRTLLSDAARKLLEDTVKTAGYEWQSDFAKTHIAEGRTEGRAEGRVEGRTEEAAKSVLLVLKARGLAVPDHVRERVTGCTDTDQLERWIQRAATIDHAENLLD</sequence>
<dbReference type="RefSeq" id="WP_344279311.1">
    <property type="nucleotide sequence ID" value="NZ_BAAAMR010000101.1"/>
</dbReference>
<evidence type="ECO:0008006" key="3">
    <source>
        <dbReference type="Google" id="ProtNLM"/>
    </source>
</evidence>
<evidence type="ECO:0000313" key="1">
    <source>
        <dbReference type="EMBL" id="GAA2161855.1"/>
    </source>
</evidence>
<reference evidence="2" key="1">
    <citation type="journal article" date="2019" name="Int. J. Syst. Evol. Microbiol.">
        <title>The Global Catalogue of Microorganisms (GCM) 10K type strain sequencing project: providing services to taxonomists for standard genome sequencing and annotation.</title>
        <authorList>
            <consortium name="The Broad Institute Genomics Platform"/>
            <consortium name="The Broad Institute Genome Sequencing Center for Infectious Disease"/>
            <person name="Wu L."/>
            <person name="Ma J."/>
        </authorList>
    </citation>
    <scope>NUCLEOTIDE SEQUENCE [LARGE SCALE GENOMIC DNA]</scope>
    <source>
        <strain evidence="2">JCM 13850</strain>
    </source>
</reference>
<comment type="caution">
    <text evidence="1">The sequence shown here is derived from an EMBL/GenBank/DDBJ whole genome shotgun (WGS) entry which is preliminary data.</text>
</comment>
<dbReference type="Proteomes" id="UP001501020">
    <property type="component" value="Unassembled WGS sequence"/>
</dbReference>
<organism evidence="1 2">
    <name type="scientific">Actinomadura napierensis</name>
    <dbReference type="NCBI Taxonomy" id="267854"/>
    <lineage>
        <taxon>Bacteria</taxon>
        <taxon>Bacillati</taxon>
        <taxon>Actinomycetota</taxon>
        <taxon>Actinomycetes</taxon>
        <taxon>Streptosporangiales</taxon>
        <taxon>Thermomonosporaceae</taxon>
        <taxon>Actinomadura</taxon>
    </lineage>
</organism>
<dbReference type="PANTHER" id="PTHR34613">
    <property type="entry name" value="SLL0800 PROTEIN"/>
    <property type="match status" value="1"/>
</dbReference>
<proteinExistence type="predicted"/>